<dbReference type="GO" id="GO:0003676">
    <property type="term" value="F:nucleic acid binding"/>
    <property type="evidence" value="ECO:0007669"/>
    <property type="project" value="InterPro"/>
</dbReference>
<feature type="region of interest" description="Disordered" evidence="5">
    <location>
        <begin position="1"/>
        <end position="49"/>
    </location>
</feature>
<dbReference type="Pfam" id="PF12171">
    <property type="entry name" value="zf-C2H2_jaz"/>
    <property type="match status" value="1"/>
</dbReference>
<comment type="caution">
    <text evidence="8">The sequence shown here is derived from an EMBL/GenBank/DDBJ whole genome shotgun (WGS) entry which is preliminary data.</text>
</comment>
<keyword evidence="2 4" id="KW-0863">Zinc-finger</keyword>
<dbReference type="Proteomes" id="UP000076154">
    <property type="component" value="Unassembled WGS sequence"/>
</dbReference>
<evidence type="ECO:0000259" key="6">
    <source>
        <dbReference type="PROSITE" id="PS50157"/>
    </source>
</evidence>
<dbReference type="PROSITE" id="PS50157">
    <property type="entry name" value="ZINC_FINGER_C2H2_2"/>
    <property type="match status" value="1"/>
</dbReference>
<feature type="compositionally biased region" description="Polar residues" evidence="5">
    <location>
        <begin position="341"/>
        <end position="352"/>
    </location>
</feature>
<dbReference type="PROSITE" id="PS00028">
    <property type="entry name" value="ZINC_FINGER_C2H2_1"/>
    <property type="match status" value="1"/>
</dbReference>
<evidence type="ECO:0000256" key="1">
    <source>
        <dbReference type="ARBA" id="ARBA00022723"/>
    </source>
</evidence>
<name>A0A369K7Z8_HYPMA</name>
<protein>
    <submittedName>
        <fullName evidence="8">G patch domain-containing protein 8</fullName>
    </submittedName>
</protein>
<keyword evidence="1" id="KW-0479">Metal-binding</keyword>
<evidence type="ECO:0000259" key="7">
    <source>
        <dbReference type="PROSITE" id="PS50174"/>
    </source>
</evidence>
<sequence length="456" mass="49512">MSDQSSWNYIPGLKRSRPDDEDDDDDDISIASRTPSPPPDAMDVDTDLSKYDEYVRGPAREVITVETKLKATNKGFAMLAKLGWSEGQPLGISGDGRVDPIPFQVKRDLTGLGKTNQDVRMIETTVSQRRGLDSERQQKETEEQRRVREDVVARKFALENEISTTLKAFYCTLCDKQFKNVAQYDEHTNSYAHHHKARFKDMQANVRLKPKEEIDKRKEKERKREEKELRKIAAANGIRMAKVTAVSSMGMTSVSASAISVEVDSNVAPPKRAGWATVAGTESFTPPFNVRSSGWATVGSVPAQPPTEPPASSNAIPGPSTVVEQPTHHKLPSAPAFRTAGWTSLDTGSSQAIPPGPQTPRYPIPHPAATLAPSPPVALSQPAGGWSSASPSFGRPASSGWSTVTGIPAAQPPPPSQVPPPPPNLPPAEHLAPTPPPAQPVRSGWQKFKQSGPKRR</sequence>
<gene>
    <name evidence="8" type="primary">Gpatch8</name>
    <name evidence="8" type="ORF">Hypma_015272</name>
</gene>
<reference evidence="8" key="1">
    <citation type="submission" date="2018-04" db="EMBL/GenBank/DDBJ databases">
        <title>Whole genome sequencing of Hypsizygus marmoreus.</title>
        <authorList>
            <person name="Choi I.-G."/>
            <person name="Min B."/>
            <person name="Kim J.-G."/>
            <person name="Kim S."/>
            <person name="Oh Y.-L."/>
            <person name="Kong W.-S."/>
            <person name="Park H."/>
            <person name="Jeong J."/>
            <person name="Song E.-S."/>
        </authorList>
    </citation>
    <scope>NUCLEOTIDE SEQUENCE [LARGE SCALE GENOMIC DNA]</scope>
    <source>
        <strain evidence="8">51987-8</strain>
    </source>
</reference>
<dbReference type="SUPFAM" id="SSF57667">
    <property type="entry name" value="beta-beta-alpha zinc fingers"/>
    <property type="match status" value="1"/>
</dbReference>
<dbReference type="SMART" id="SM00443">
    <property type="entry name" value="G_patch"/>
    <property type="match status" value="1"/>
</dbReference>
<dbReference type="EMBL" id="LUEZ02000010">
    <property type="protein sequence ID" value="RDB29590.1"/>
    <property type="molecule type" value="Genomic_DNA"/>
</dbReference>
<dbReference type="PROSITE" id="PS50174">
    <property type="entry name" value="G_PATCH"/>
    <property type="match status" value="1"/>
</dbReference>
<accession>A0A369K7Z8</accession>
<evidence type="ECO:0000256" key="3">
    <source>
        <dbReference type="ARBA" id="ARBA00022833"/>
    </source>
</evidence>
<feature type="region of interest" description="Disordered" evidence="5">
    <location>
        <begin position="296"/>
        <end position="456"/>
    </location>
</feature>
<dbReference type="InterPro" id="IPR022755">
    <property type="entry name" value="Znf_C2H2_jaz"/>
</dbReference>
<evidence type="ECO:0000256" key="2">
    <source>
        <dbReference type="ARBA" id="ARBA00022771"/>
    </source>
</evidence>
<dbReference type="InterPro" id="IPR013087">
    <property type="entry name" value="Znf_C2H2_type"/>
</dbReference>
<dbReference type="InParanoid" id="A0A369K7Z8"/>
<keyword evidence="9" id="KW-1185">Reference proteome</keyword>
<feature type="compositionally biased region" description="Pro residues" evidence="5">
    <location>
        <begin position="354"/>
        <end position="366"/>
    </location>
</feature>
<dbReference type="PANTHER" id="PTHR47251">
    <property type="entry name" value="FINGER DOMAIN PROTEIN, PUTATIVE (AFU_ORTHOLOGUE AFUA_3G04180)-RELATED"/>
    <property type="match status" value="1"/>
</dbReference>
<evidence type="ECO:0000256" key="4">
    <source>
        <dbReference type="PROSITE-ProRule" id="PRU00042"/>
    </source>
</evidence>
<evidence type="ECO:0000313" key="9">
    <source>
        <dbReference type="Proteomes" id="UP000076154"/>
    </source>
</evidence>
<keyword evidence="3" id="KW-0862">Zinc</keyword>
<feature type="domain" description="G-patch" evidence="7">
    <location>
        <begin position="71"/>
        <end position="117"/>
    </location>
</feature>
<dbReference type="AlphaFoldDB" id="A0A369K7Z8"/>
<feature type="compositionally biased region" description="Acidic residues" evidence="5">
    <location>
        <begin position="19"/>
        <end position="28"/>
    </location>
</feature>
<dbReference type="OrthoDB" id="4822at2759"/>
<proteinExistence type="predicted"/>
<dbReference type="Pfam" id="PF01585">
    <property type="entry name" value="G-patch"/>
    <property type="match status" value="1"/>
</dbReference>
<dbReference type="InterPro" id="IPR000467">
    <property type="entry name" value="G_patch_dom"/>
</dbReference>
<dbReference type="GO" id="GO:0008270">
    <property type="term" value="F:zinc ion binding"/>
    <property type="evidence" value="ECO:0007669"/>
    <property type="project" value="UniProtKB-KW"/>
</dbReference>
<dbReference type="InterPro" id="IPR036236">
    <property type="entry name" value="Znf_C2H2_sf"/>
</dbReference>
<dbReference type="STRING" id="39966.A0A369K7Z8"/>
<feature type="domain" description="C2H2-type" evidence="6">
    <location>
        <begin position="169"/>
        <end position="198"/>
    </location>
</feature>
<feature type="compositionally biased region" description="Pro residues" evidence="5">
    <location>
        <begin position="410"/>
        <end position="426"/>
    </location>
</feature>
<dbReference type="PANTHER" id="PTHR47251:SF1">
    <property type="entry name" value="FINGER DOMAIN PROTEIN, PUTATIVE (AFU_ORTHOLOGUE AFUA_3G04180)-RELATED"/>
    <property type="match status" value="1"/>
</dbReference>
<evidence type="ECO:0000313" key="8">
    <source>
        <dbReference type="EMBL" id="RDB29590.1"/>
    </source>
</evidence>
<evidence type="ECO:0000256" key="5">
    <source>
        <dbReference type="SAM" id="MobiDB-lite"/>
    </source>
</evidence>
<organism evidence="8 9">
    <name type="scientific">Hypsizygus marmoreus</name>
    <name type="common">White beech mushroom</name>
    <name type="synonym">Agaricus marmoreus</name>
    <dbReference type="NCBI Taxonomy" id="39966"/>
    <lineage>
        <taxon>Eukaryota</taxon>
        <taxon>Fungi</taxon>
        <taxon>Dikarya</taxon>
        <taxon>Basidiomycota</taxon>
        <taxon>Agaricomycotina</taxon>
        <taxon>Agaricomycetes</taxon>
        <taxon>Agaricomycetidae</taxon>
        <taxon>Agaricales</taxon>
        <taxon>Tricholomatineae</taxon>
        <taxon>Lyophyllaceae</taxon>
        <taxon>Hypsizygus</taxon>
    </lineage>
</organism>